<feature type="region of interest" description="Disordered" evidence="1">
    <location>
        <begin position="428"/>
        <end position="464"/>
    </location>
</feature>
<accession>A0A176WFZ3</accession>
<evidence type="ECO:0000313" key="2">
    <source>
        <dbReference type="EMBL" id="OAE31215.1"/>
    </source>
</evidence>
<evidence type="ECO:0000313" key="3">
    <source>
        <dbReference type="Proteomes" id="UP000077202"/>
    </source>
</evidence>
<dbReference type="Proteomes" id="UP000077202">
    <property type="component" value="Unassembled WGS sequence"/>
</dbReference>
<proteinExistence type="predicted"/>
<comment type="caution">
    <text evidence="2">The sequence shown here is derived from an EMBL/GenBank/DDBJ whole genome shotgun (WGS) entry which is preliminary data.</text>
</comment>
<keyword evidence="3" id="KW-1185">Reference proteome</keyword>
<protein>
    <submittedName>
        <fullName evidence="2">Uncharacterized protein</fullName>
    </submittedName>
</protein>
<reference evidence="2" key="1">
    <citation type="submission" date="2016-03" db="EMBL/GenBank/DDBJ databases">
        <title>Mechanisms controlling the formation of the plant cell surface in tip-growing cells are functionally conserved among land plants.</title>
        <authorList>
            <person name="Honkanen S."/>
            <person name="Jones V.A."/>
            <person name="Morieri G."/>
            <person name="Champion C."/>
            <person name="Hetherington A.J."/>
            <person name="Kelly S."/>
            <person name="Saint-Marcoux D."/>
            <person name="Proust H."/>
            <person name="Prescott H."/>
            <person name="Dolan L."/>
        </authorList>
    </citation>
    <scope>NUCLEOTIDE SEQUENCE [LARGE SCALE GENOMIC DNA]</scope>
    <source>
        <tissue evidence="2">Whole gametophyte</tissue>
    </source>
</reference>
<feature type="compositionally biased region" description="Polar residues" evidence="1">
    <location>
        <begin position="154"/>
        <end position="164"/>
    </location>
</feature>
<gene>
    <name evidence="2" type="ORF">AXG93_4188s1060</name>
</gene>
<feature type="compositionally biased region" description="Basic and acidic residues" evidence="1">
    <location>
        <begin position="101"/>
        <end position="123"/>
    </location>
</feature>
<organism evidence="2 3">
    <name type="scientific">Marchantia polymorpha subsp. ruderalis</name>
    <dbReference type="NCBI Taxonomy" id="1480154"/>
    <lineage>
        <taxon>Eukaryota</taxon>
        <taxon>Viridiplantae</taxon>
        <taxon>Streptophyta</taxon>
        <taxon>Embryophyta</taxon>
        <taxon>Marchantiophyta</taxon>
        <taxon>Marchantiopsida</taxon>
        <taxon>Marchantiidae</taxon>
        <taxon>Marchantiales</taxon>
        <taxon>Marchantiaceae</taxon>
        <taxon>Marchantia</taxon>
    </lineage>
</organism>
<feature type="region of interest" description="Disordered" evidence="1">
    <location>
        <begin position="96"/>
        <end position="276"/>
    </location>
</feature>
<evidence type="ECO:0000256" key="1">
    <source>
        <dbReference type="SAM" id="MobiDB-lite"/>
    </source>
</evidence>
<feature type="region of interest" description="Disordered" evidence="1">
    <location>
        <begin position="358"/>
        <end position="385"/>
    </location>
</feature>
<dbReference type="AlphaFoldDB" id="A0A176WFZ3"/>
<name>A0A176WFZ3_MARPO</name>
<sequence>MRKPTIYFSRRWKCALQFQNHETISPWLLSLSSIDLQFTTELRSSRHTRPPASLQTAAGHSRAPEPRMATRQGPRDRTRGMGAMQTTISRLALAQCSQRANHHEKTSSESEEGLEKAGRRQREAAGGPRCAETPSSDGDHERRCTSLRRGPRGVSQTSPSARTSKNQRPRQKKEEAEGRGPSERAYVRTVTGAEAANQRRAIRTRDTTATKTTTTAPWRPPLLRSSVPRCAVPSVTETDDEVAELSSNSTSDELPPSGDRRSLSASLSPQTPDARPVSWLSRAVAVQYRSRRRILYRLRRVPNRRTSERLWEPGGSWTGDGTMLPPAVKVFVFLDEAHLPLLSSLSTTVHLDADHGAHHEDSYRVGQGTAKGRSGPRRGLSGRVPYESAPPEALYQICAFECDDDEELLCRERDCTVTSLIGTRSAPLYGATVPRPESRSPTASGQRGQRAPNPSPARRVRVRERSRGETTFRFGFGFGFSSVLCSSRGARGDGPGGFPNRKPACFPVGGWGGVPDAGSRVAGVGTVSAARVTRGRGWRETGI</sequence>
<dbReference type="EMBL" id="LVLJ01001141">
    <property type="protein sequence ID" value="OAE31215.1"/>
    <property type="molecule type" value="Genomic_DNA"/>
</dbReference>
<feature type="region of interest" description="Disordered" evidence="1">
    <location>
        <begin position="42"/>
        <end position="80"/>
    </location>
</feature>
<feature type="compositionally biased region" description="Basic and acidic residues" evidence="1">
    <location>
        <begin position="172"/>
        <end position="186"/>
    </location>
</feature>